<accession>A0ACB9B3J7</accession>
<protein>
    <submittedName>
        <fullName evidence="1">Uncharacterized protein</fullName>
    </submittedName>
</protein>
<comment type="caution">
    <text evidence="1">The sequence shown here is derived from an EMBL/GenBank/DDBJ whole genome shotgun (WGS) entry which is preliminary data.</text>
</comment>
<evidence type="ECO:0000313" key="1">
    <source>
        <dbReference type="EMBL" id="KAI3716796.1"/>
    </source>
</evidence>
<dbReference type="Proteomes" id="UP001056120">
    <property type="component" value="Linkage Group LG23"/>
</dbReference>
<reference evidence="2" key="1">
    <citation type="journal article" date="2022" name="Mol. Ecol. Resour.">
        <title>The genomes of chicory, endive, great burdock and yacon provide insights into Asteraceae palaeo-polyploidization history and plant inulin production.</title>
        <authorList>
            <person name="Fan W."/>
            <person name="Wang S."/>
            <person name="Wang H."/>
            <person name="Wang A."/>
            <person name="Jiang F."/>
            <person name="Liu H."/>
            <person name="Zhao H."/>
            <person name="Xu D."/>
            <person name="Zhang Y."/>
        </authorList>
    </citation>
    <scope>NUCLEOTIDE SEQUENCE [LARGE SCALE GENOMIC DNA]</scope>
    <source>
        <strain evidence="2">cv. Yunnan</strain>
    </source>
</reference>
<keyword evidence="2" id="KW-1185">Reference proteome</keyword>
<reference evidence="1 2" key="2">
    <citation type="journal article" date="2022" name="Mol. Ecol. Resour.">
        <title>The genomes of chicory, endive, great burdock and yacon provide insights into Asteraceae paleo-polyploidization history and plant inulin production.</title>
        <authorList>
            <person name="Fan W."/>
            <person name="Wang S."/>
            <person name="Wang H."/>
            <person name="Wang A."/>
            <person name="Jiang F."/>
            <person name="Liu H."/>
            <person name="Zhao H."/>
            <person name="Xu D."/>
            <person name="Zhang Y."/>
        </authorList>
    </citation>
    <scope>NUCLEOTIDE SEQUENCE [LARGE SCALE GENOMIC DNA]</scope>
    <source>
        <strain evidence="2">cv. Yunnan</strain>
        <tissue evidence="1">Leaves</tissue>
    </source>
</reference>
<name>A0ACB9B3J7_9ASTR</name>
<dbReference type="EMBL" id="CM042040">
    <property type="protein sequence ID" value="KAI3716796.1"/>
    <property type="molecule type" value="Genomic_DNA"/>
</dbReference>
<sequence>MDFKIDLRFLLLPLANLLFPLYSTAIIIVLLLFVSIKVHVTLQLTSTSLLRFQPLDFSVSVTICLLCLIFVSPPYFWIVNPILLLFLSRWDDLLLKMLKIVFGWLYHSIRSIRMHELLCIINDNHEQEEEAQGVDQQEELRLEVDVINFVAVDVNDQQEELN</sequence>
<organism evidence="1 2">
    <name type="scientific">Smallanthus sonchifolius</name>
    <dbReference type="NCBI Taxonomy" id="185202"/>
    <lineage>
        <taxon>Eukaryota</taxon>
        <taxon>Viridiplantae</taxon>
        <taxon>Streptophyta</taxon>
        <taxon>Embryophyta</taxon>
        <taxon>Tracheophyta</taxon>
        <taxon>Spermatophyta</taxon>
        <taxon>Magnoliopsida</taxon>
        <taxon>eudicotyledons</taxon>
        <taxon>Gunneridae</taxon>
        <taxon>Pentapetalae</taxon>
        <taxon>asterids</taxon>
        <taxon>campanulids</taxon>
        <taxon>Asterales</taxon>
        <taxon>Asteraceae</taxon>
        <taxon>Asteroideae</taxon>
        <taxon>Heliantheae alliance</taxon>
        <taxon>Millerieae</taxon>
        <taxon>Smallanthus</taxon>
    </lineage>
</organism>
<proteinExistence type="predicted"/>
<evidence type="ECO:0000313" key="2">
    <source>
        <dbReference type="Proteomes" id="UP001056120"/>
    </source>
</evidence>
<gene>
    <name evidence="1" type="ORF">L1987_67950</name>
</gene>